<name>A0A1H3ZVC7_9FLAO</name>
<keyword evidence="2" id="KW-0808">Transferase</keyword>
<dbReference type="InterPro" id="IPR029063">
    <property type="entry name" value="SAM-dependent_MTases_sf"/>
</dbReference>
<feature type="domain" description="THUMP" evidence="4">
    <location>
        <begin position="54"/>
        <end position="165"/>
    </location>
</feature>
<evidence type="ECO:0000313" key="6">
    <source>
        <dbReference type="Proteomes" id="UP000198820"/>
    </source>
</evidence>
<dbReference type="Pfam" id="PF01170">
    <property type="entry name" value="UPF0020"/>
    <property type="match status" value="1"/>
</dbReference>
<dbReference type="Pfam" id="PF22020">
    <property type="entry name" value="RlmL_1st"/>
    <property type="match status" value="1"/>
</dbReference>
<dbReference type="GO" id="GO:0003723">
    <property type="term" value="F:RNA binding"/>
    <property type="evidence" value="ECO:0007669"/>
    <property type="project" value="UniProtKB-UniRule"/>
</dbReference>
<dbReference type="InterPro" id="IPR054170">
    <property type="entry name" value="RlmL_1st"/>
</dbReference>
<dbReference type="Gene3D" id="3.30.2130.30">
    <property type="match status" value="1"/>
</dbReference>
<accession>A0A1H3ZVC7</accession>
<keyword evidence="3" id="KW-0694">RNA-binding</keyword>
<dbReference type="SUPFAM" id="SSF53335">
    <property type="entry name" value="S-adenosyl-L-methionine-dependent methyltransferases"/>
    <property type="match status" value="1"/>
</dbReference>
<dbReference type="GO" id="GO:0008990">
    <property type="term" value="F:rRNA (guanine-N2-)-methyltransferase activity"/>
    <property type="evidence" value="ECO:0007669"/>
    <property type="project" value="TreeGrafter"/>
</dbReference>
<evidence type="ECO:0000256" key="2">
    <source>
        <dbReference type="ARBA" id="ARBA00022679"/>
    </source>
</evidence>
<dbReference type="GO" id="GO:0070043">
    <property type="term" value="F:rRNA (guanine-N7-)-methyltransferase activity"/>
    <property type="evidence" value="ECO:0007669"/>
    <property type="project" value="TreeGrafter"/>
</dbReference>
<keyword evidence="1 5" id="KW-0489">Methyltransferase</keyword>
<reference evidence="5 6" key="1">
    <citation type="submission" date="2016-10" db="EMBL/GenBank/DDBJ databases">
        <authorList>
            <person name="de Groot N.N."/>
        </authorList>
    </citation>
    <scope>NUCLEOTIDE SEQUENCE [LARGE SCALE GENOMIC DNA]</scope>
    <source>
        <strain evidence="5 6">DSM 23581</strain>
    </source>
</reference>
<dbReference type="PANTHER" id="PTHR47313">
    <property type="entry name" value="RIBOSOMAL RNA LARGE SUBUNIT METHYLTRANSFERASE K/L"/>
    <property type="match status" value="1"/>
</dbReference>
<dbReference type="EMBL" id="FNQF01000004">
    <property type="protein sequence ID" value="SEA27648.1"/>
    <property type="molecule type" value="Genomic_DNA"/>
</dbReference>
<dbReference type="Proteomes" id="UP000198820">
    <property type="component" value="Unassembled WGS sequence"/>
</dbReference>
<organism evidence="5 6">
    <name type="scientific">Psychroflexus halocasei</name>
    <dbReference type="NCBI Taxonomy" id="908615"/>
    <lineage>
        <taxon>Bacteria</taxon>
        <taxon>Pseudomonadati</taxon>
        <taxon>Bacteroidota</taxon>
        <taxon>Flavobacteriia</taxon>
        <taxon>Flavobacteriales</taxon>
        <taxon>Flavobacteriaceae</taxon>
        <taxon>Psychroflexus</taxon>
    </lineage>
</organism>
<dbReference type="PROSITE" id="PS51165">
    <property type="entry name" value="THUMP"/>
    <property type="match status" value="1"/>
</dbReference>
<dbReference type="Gene3D" id="3.40.50.150">
    <property type="entry name" value="Vaccinia Virus protein VP39"/>
    <property type="match status" value="1"/>
</dbReference>
<proteinExistence type="predicted"/>
<dbReference type="Pfam" id="PF02926">
    <property type="entry name" value="THUMP"/>
    <property type="match status" value="1"/>
</dbReference>
<dbReference type="InterPro" id="IPR004114">
    <property type="entry name" value="THUMP_dom"/>
</dbReference>
<evidence type="ECO:0000259" key="4">
    <source>
        <dbReference type="PROSITE" id="PS51165"/>
    </source>
</evidence>
<sequence>MYFCAKFMMMENFSMTAKSLHGFESVLAKEIKNLGGMNVKEGVRHVSFEGDTGFMYKANLCLRTAISILKPIKSFRIENEQDFYQRLYEFPWEDYIDKNGSFAIDSTVNSEVFNHSRYVVFRAKDAIVDRFRDKFSTRPNIDTKEPDFRLNVHIDRFQCNLSINTSGEPLFKRNYKSATNIAPINEVLAASLLLASGWDGQCDFLDPMCGSGTIAIEAAMIACQIPANINREDFAFMKWPEFDRSFYEKIKASALKKIRPFHFKIKAYDKAPSAVEKAIQNVKNANLSEFIEVERKDFFETEKETERHLHMLFNPPYGERLDIDIPEFYSKIGDTLKQGYPDTTAWFIAVVEGGAMKHVGLRPSRKIKVFNAKLESRLLRYDIYKGSKKAKKQD</sequence>
<dbReference type="InterPro" id="IPR053943">
    <property type="entry name" value="RlmKL-like_Mtase_CS"/>
</dbReference>
<evidence type="ECO:0000313" key="5">
    <source>
        <dbReference type="EMBL" id="SEA27648.1"/>
    </source>
</evidence>
<dbReference type="CDD" id="cd11715">
    <property type="entry name" value="THUMP_AdoMetMT"/>
    <property type="match status" value="1"/>
</dbReference>
<gene>
    <name evidence="5" type="ORF">SAMN05421540_104223</name>
</gene>
<evidence type="ECO:0000256" key="3">
    <source>
        <dbReference type="PROSITE-ProRule" id="PRU00529"/>
    </source>
</evidence>
<dbReference type="PANTHER" id="PTHR47313:SF1">
    <property type="entry name" value="RIBOSOMAL RNA LARGE SUBUNIT METHYLTRANSFERASE K_L"/>
    <property type="match status" value="1"/>
</dbReference>
<dbReference type="AlphaFoldDB" id="A0A1H3ZVC7"/>
<dbReference type="PROSITE" id="PS01261">
    <property type="entry name" value="UPF0020"/>
    <property type="match status" value="1"/>
</dbReference>
<protein>
    <submittedName>
        <fullName evidence="5">Putative N6-adenine-specific DNA methylase</fullName>
    </submittedName>
</protein>
<evidence type="ECO:0000256" key="1">
    <source>
        <dbReference type="ARBA" id="ARBA00022603"/>
    </source>
</evidence>
<dbReference type="InterPro" id="IPR000241">
    <property type="entry name" value="RlmKL-like_Mtase"/>
</dbReference>
<keyword evidence="6" id="KW-1185">Reference proteome</keyword>
<dbReference type="STRING" id="908615.SAMN05421540_104223"/>
<dbReference type="SMART" id="SM00981">
    <property type="entry name" value="THUMP"/>
    <property type="match status" value="1"/>
</dbReference>